<dbReference type="Proteomes" id="UP001266305">
    <property type="component" value="Unassembled WGS sequence"/>
</dbReference>
<name>A0ABQ9TFN2_SAGOE</name>
<evidence type="ECO:0000313" key="2">
    <source>
        <dbReference type="EMBL" id="KAK2083047.1"/>
    </source>
</evidence>
<keyword evidence="3" id="KW-1185">Reference proteome</keyword>
<sequence length="69" mass="7730">MASGRSTPSSKKPLQLGPAYFSMTIIEVSTIDTNSSCTEDTEFFPEKILNKVEERMKELSQDSTGRVKR</sequence>
<dbReference type="EMBL" id="JASSZA010000023">
    <property type="protein sequence ID" value="KAK2083047.1"/>
    <property type="molecule type" value="Genomic_DNA"/>
</dbReference>
<feature type="domain" description="Spermine synthase N-terminal" evidence="1">
    <location>
        <begin position="31"/>
        <end position="69"/>
    </location>
</feature>
<dbReference type="Gene3D" id="3.30.160.110">
    <property type="entry name" value="Siroheme synthase, domain 2"/>
    <property type="match status" value="1"/>
</dbReference>
<proteinExistence type="predicted"/>
<accession>A0ABQ9TFN2</accession>
<comment type="caution">
    <text evidence="2">The sequence shown here is derived from an EMBL/GenBank/DDBJ whole genome shotgun (WGS) entry which is preliminary data.</text>
</comment>
<evidence type="ECO:0000313" key="3">
    <source>
        <dbReference type="Proteomes" id="UP001266305"/>
    </source>
</evidence>
<reference evidence="2 3" key="1">
    <citation type="submission" date="2023-05" db="EMBL/GenBank/DDBJ databases">
        <title>B98-5 Cell Line De Novo Hybrid Assembly: An Optical Mapping Approach.</title>
        <authorList>
            <person name="Kananen K."/>
            <person name="Auerbach J.A."/>
            <person name="Kautto E."/>
            <person name="Blachly J.S."/>
        </authorList>
    </citation>
    <scope>NUCLEOTIDE SEQUENCE [LARGE SCALE GENOMIC DNA]</scope>
    <source>
        <strain evidence="2">B95-8</strain>
        <tissue evidence="2">Cell line</tissue>
    </source>
</reference>
<dbReference type="InterPro" id="IPR040900">
    <property type="entry name" value="SpmSyn_N"/>
</dbReference>
<dbReference type="Pfam" id="PF17950">
    <property type="entry name" value="SpmSyn_N"/>
    <property type="match status" value="1"/>
</dbReference>
<organism evidence="2 3">
    <name type="scientific">Saguinus oedipus</name>
    <name type="common">Cotton-top tamarin</name>
    <name type="synonym">Oedipomidas oedipus</name>
    <dbReference type="NCBI Taxonomy" id="9490"/>
    <lineage>
        <taxon>Eukaryota</taxon>
        <taxon>Metazoa</taxon>
        <taxon>Chordata</taxon>
        <taxon>Craniata</taxon>
        <taxon>Vertebrata</taxon>
        <taxon>Euteleostomi</taxon>
        <taxon>Mammalia</taxon>
        <taxon>Eutheria</taxon>
        <taxon>Euarchontoglires</taxon>
        <taxon>Primates</taxon>
        <taxon>Haplorrhini</taxon>
        <taxon>Platyrrhini</taxon>
        <taxon>Cebidae</taxon>
        <taxon>Callitrichinae</taxon>
        <taxon>Saguinus</taxon>
    </lineage>
</organism>
<gene>
    <name evidence="2" type="ORF">P7K49_038283</name>
</gene>
<protein>
    <recommendedName>
        <fullName evidence="1">Spermine synthase N-terminal domain-containing protein</fullName>
    </recommendedName>
</protein>
<evidence type="ECO:0000259" key="1">
    <source>
        <dbReference type="Pfam" id="PF17950"/>
    </source>
</evidence>